<sequence length="345" mass="39443">MTLVRTDRADGGVDFRIERVLSNVPEGLRNFLQLLVCFVSIHYLVWFWVVLAILFYIYYIGYGIVSVSIVALYIPSFFNGAHRKVTVAKGGKQWDGLRMHWLWKLMCEYAGLEMIREVELDPKKQYIFGFHPHGILVLSRLSCYAGNWEGVHPGIEVRALGATPMFFVPLGRELCLWLGAVDASRSTAQNVLDNKLSIIVYPGGSKEIFLTNPNTKQTELVLNKRLGFIKLAIKNGADLVPTFVFGEKWMLWNPPQSLRQAALQVLKVPLLLFWGRWCTWVPLRLSGNRRMGVVYGKPIVVEQKDDPTDEDCLVYHAKYIESIKGLFNKYKSEFGYDEDETLVIT</sequence>
<evidence type="ECO:0000256" key="4">
    <source>
        <dbReference type="ARBA" id="ARBA00005420"/>
    </source>
</evidence>
<dbReference type="EMBL" id="JNBS01004857">
    <property type="protein sequence ID" value="OQR81982.1"/>
    <property type="molecule type" value="Genomic_DNA"/>
</dbReference>
<evidence type="ECO:0000313" key="15">
    <source>
        <dbReference type="EMBL" id="OQR81982.1"/>
    </source>
</evidence>
<dbReference type="InterPro" id="IPR007130">
    <property type="entry name" value="DAGAT"/>
</dbReference>
<keyword evidence="5" id="KW-0444">Lipid biosynthesis</keyword>
<evidence type="ECO:0000256" key="7">
    <source>
        <dbReference type="ARBA" id="ARBA00022692"/>
    </source>
</evidence>
<keyword evidence="12 14" id="KW-0472">Membrane</keyword>
<dbReference type="GO" id="GO:0005789">
    <property type="term" value="C:endoplasmic reticulum membrane"/>
    <property type="evidence" value="ECO:0007669"/>
    <property type="project" value="UniProtKB-SubCell"/>
</dbReference>
<keyword evidence="8" id="KW-0319">Glycerol metabolism</keyword>
<evidence type="ECO:0000256" key="3">
    <source>
        <dbReference type="ARBA" id="ARBA00005189"/>
    </source>
</evidence>
<evidence type="ECO:0000256" key="6">
    <source>
        <dbReference type="ARBA" id="ARBA00022679"/>
    </source>
</evidence>
<dbReference type="GO" id="GO:0006071">
    <property type="term" value="P:glycerol metabolic process"/>
    <property type="evidence" value="ECO:0007669"/>
    <property type="project" value="UniProtKB-KW"/>
</dbReference>
<reference evidence="15 16" key="1">
    <citation type="journal article" date="2014" name="Genome Biol. Evol.">
        <title>The secreted proteins of Achlya hypogyna and Thraustotheca clavata identify the ancestral oomycete secretome and reveal gene acquisitions by horizontal gene transfer.</title>
        <authorList>
            <person name="Misner I."/>
            <person name="Blouin N."/>
            <person name="Leonard G."/>
            <person name="Richards T.A."/>
            <person name="Lane C.E."/>
        </authorList>
    </citation>
    <scope>NUCLEOTIDE SEQUENCE [LARGE SCALE GENOMIC DNA]</scope>
    <source>
        <strain evidence="15 16">ATCC 34112</strain>
    </source>
</reference>
<keyword evidence="11" id="KW-0443">Lipid metabolism</keyword>
<evidence type="ECO:0000256" key="13">
    <source>
        <dbReference type="ARBA" id="ARBA00023315"/>
    </source>
</evidence>
<accession>A0A1V9Y8D3</accession>
<comment type="pathway">
    <text evidence="3">Lipid metabolism.</text>
</comment>
<dbReference type="Proteomes" id="UP000243217">
    <property type="component" value="Unassembled WGS sequence"/>
</dbReference>
<dbReference type="PANTHER" id="PTHR12317:SF0">
    <property type="entry name" value="ACYLTRANSFERASE"/>
    <property type="match status" value="1"/>
</dbReference>
<protein>
    <recommendedName>
        <fullName evidence="14">Acyltransferase</fullName>
        <ecNumber evidence="14">2.3.1.-</ecNumber>
    </recommendedName>
</protein>
<keyword evidence="9 14" id="KW-0256">Endoplasmic reticulum</keyword>
<name>A0A1V9Y8D3_9STRA</name>
<dbReference type="AlphaFoldDB" id="A0A1V9Y8D3"/>
<evidence type="ECO:0000256" key="12">
    <source>
        <dbReference type="ARBA" id="ARBA00023136"/>
    </source>
</evidence>
<organism evidence="15 16">
    <name type="scientific">Thraustotheca clavata</name>
    <dbReference type="NCBI Taxonomy" id="74557"/>
    <lineage>
        <taxon>Eukaryota</taxon>
        <taxon>Sar</taxon>
        <taxon>Stramenopiles</taxon>
        <taxon>Oomycota</taxon>
        <taxon>Saprolegniomycetes</taxon>
        <taxon>Saprolegniales</taxon>
        <taxon>Achlyaceae</taxon>
        <taxon>Thraustotheca</taxon>
    </lineage>
</organism>
<dbReference type="CDD" id="cd07987">
    <property type="entry name" value="LPLAT_MGAT-like"/>
    <property type="match status" value="1"/>
</dbReference>
<feature type="transmembrane region" description="Helical" evidence="14">
    <location>
        <begin position="55"/>
        <end position="74"/>
    </location>
</feature>
<dbReference type="Pfam" id="PF03982">
    <property type="entry name" value="DAGAT"/>
    <property type="match status" value="1"/>
</dbReference>
<comment type="pathway">
    <text evidence="2">Glycerolipid metabolism; triacylglycerol biosynthesis.</text>
</comment>
<dbReference type="EC" id="2.3.1.-" evidence="14"/>
<feature type="transmembrane region" description="Helical" evidence="14">
    <location>
        <begin position="31"/>
        <end position="49"/>
    </location>
</feature>
<keyword evidence="13 15" id="KW-0012">Acyltransferase</keyword>
<comment type="subcellular location">
    <subcellularLocation>
        <location evidence="1 14">Endoplasmic reticulum membrane</location>
        <topology evidence="1 14">Multi-pass membrane protein</topology>
    </subcellularLocation>
</comment>
<evidence type="ECO:0000256" key="14">
    <source>
        <dbReference type="RuleBase" id="RU367023"/>
    </source>
</evidence>
<gene>
    <name evidence="15" type="ORF">THRCLA_11236</name>
</gene>
<comment type="similarity">
    <text evidence="4 14">Belongs to the diacylglycerol acyltransferase family.</text>
</comment>
<dbReference type="GO" id="GO:0019432">
    <property type="term" value="P:triglyceride biosynthetic process"/>
    <property type="evidence" value="ECO:0007669"/>
    <property type="project" value="TreeGrafter"/>
</dbReference>
<keyword evidence="16" id="KW-1185">Reference proteome</keyword>
<evidence type="ECO:0000256" key="2">
    <source>
        <dbReference type="ARBA" id="ARBA00004771"/>
    </source>
</evidence>
<evidence type="ECO:0000256" key="8">
    <source>
        <dbReference type="ARBA" id="ARBA00022798"/>
    </source>
</evidence>
<evidence type="ECO:0000256" key="1">
    <source>
        <dbReference type="ARBA" id="ARBA00004477"/>
    </source>
</evidence>
<evidence type="ECO:0000256" key="10">
    <source>
        <dbReference type="ARBA" id="ARBA00022989"/>
    </source>
</evidence>
<evidence type="ECO:0000256" key="11">
    <source>
        <dbReference type="ARBA" id="ARBA00023098"/>
    </source>
</evidence>
<dbReference type="PANTHER" id="PTHR12317">
    <property type="entry name" value="DIACYLGLYCEROL O-ACYLTRANSFERASE"/>
    <property type="match status" value="1"/>
</dbReference>
<keyword evidence="7 14" id="KW-0812">Transmembrane</keyword>
<keyword evidence="6 14" id="KW-0808">Transferase</keyword>
<proteinExistence type="inferred from homology"/>
<comment type="caution">
    <text evidence="15">The sequence shown here is derived from an EMBL/GenBank/DDBJ whole genome shotgun (WGS) entry which is preliminary data.</text>
</comment>
<evidence type="ECO:0000256" key="5">
    <source>
        <dbReference type="ARBA" id="ARBA00022516"/>
    </source>
</evidence>
<dbReference type="STRING" id="74557.A0A1V9Y8D3"/>
<evidence type="ECO:0000256" key="9">
    <source>
        <dbReference type="ARBA" id="ARBA00022824"/>
    </source>
</evidence>
<dbReference type="OrthoDB" id="264532at2759"/>
<keyword evidence="10 14" id="KW-1133">Transmembrane helix</keyword>
<evidence type="ECO:0000313" key="16">
    <source>
        <dbReference type="Proteomes" id="UP000243217"/>
    </source>
</evidence>
<dbReference type="GO" id="GO:0004144">
    <property type="term" value="F:diacylglycerol O-acyltransferase activity"/>
    <property type="evidence" value="ECO:0007669"/>
    <property type="project" value="TreeGrafter"/>
</dbReference>